<feature type="transmembrane region" description="Helical" evidence="1">
    <location>
        <begin position="161"/>
        <end position="177"/>
    </location>
</feature>
<reference evidence="3 5" key="1">
    <citation type="journal article" date="2022" name="bioRxiv">
        <title>Prophages regulate Shewanella fidelis 3313 motility and biofilm formation: implications for gut colonization dynamics in Ciona robusta.</title>
        <authorList>
            <person name="Natarajan O."/>
            <person name="Gibboney S.L."/>
            <person name="Young M.N."/>
            <person name="Lim S.J."/>
            <person name="Pluta N."/>
            <person name="Atkinson C.G."/>
            <person name="Leigh B.A."/>
            <person name="Liberti A."/>
            <person name="Kees E.D."/>
            <person name="Breitbart M."/>
            <person name="Gralnick J.A."/>
            <person name="Dishaw L.J."/>
        </authorList>
    </citation>
    <scope>NUCLEOTIDE SEQUENCE [LARGE SCALE GENOMIC DNA]</scope>
    <source>
        <strain evidence="3 5">JG4066</strain>
    </source>
</reference>
<evidence type="ECO:0000313" key="4">
    <source>
        <dbReference type="Proteomes" id="UP001259340"/>
    </source>
</evidence>
<dbReference type="AlphaFoldDB" id="A0AAW8NIM9"/>
<reference evidence="2" key="2">
    <citation type="submission" date="2022-11" db="EMBL/GenBank/DDBJ databases">
        <title>Prophages regulate Shewanella fidelis motility and biofilm formation: implications for gut colonization dynamics in Ciona robusta.</title>
        <authorList>
            <person name="Natarajan O."/>
            <person name="Gibboney S.L."/>
            <person name="Young M.N."/>
            <person name="Lim S.J."/>
            <person name="Pluta N."/>
            <person name="Atkinson C.G.F."/>
            <person name="Leigh B.A."/>
            <person name="Liberti A."/>
            <person name="Kees E."/>
            <person name="Breitbart M."/>
            <person name="Gralnick J."/>
            <person name="Dishaw L.J."/>
        </authorList>
    </citation>
    <scope>NUCLEOTIDE SEQUENCE</scope>
    <source>
        <strain evidence="2">3313</strain>
    </source>
</reference>
<dbReference type="EMBL" id="JAPMLD010000004">
    <property type="protein sequence ID" value="MDW4824806.1"/>
    <property type="molecule type" value="Genomic_DNA"/>
</dbReference>
<keyword evidence="5" id="KW-1185">Reference proteome</keyword>
<feature type="transmembrane region" description="Helical" evidence="1">
    <location>
        <begin position="130"/>
        <end position="154"/>
    </location>
</feature>
<evidence type="ECO:0000256" key="1">
    <source>
        <dbReference type="SAM" id="Phobius"/>
    </source>
</evidence>
<protein>
    <submittedName>
        <fullName evidence="2">Uncharacterized protein</fullName>
    </submittedName>
</protein>
<evidence type="ECO:0000313" key="5">
    <source>
        <dbReference type="Proteomes" id="UP001271263"/>
    </source>
</evidence>
<dbReference type="EMBL" id="JAPMLE010000001">
    <property type="protein sequence ID" value="MDR8522727.1"/>
    <property type="molecule type" value="Genomic_DNA"/>
</dbReference>
<accession>A0AAW8NIM9</accession>
<keyword evidence="1" id="KW-0812">Transmembrane</keyword>
<name>A0AAW8NIM9_9GAMM</name>
<proteinExistence type="predicted"/>
<keyword evidence="1" id="KW-0472">Membrane</keyword>
<dbReference type="Proteomes" id="UP001259340">
    <property type="component" value="Unassembled WGS sequence"/>
</dbReference>
<evidence type="ECO:0000313" key="2">
    <source>
        <dbReference type="EMBL" id="MDR8522727.1"/>
    </source>
</evidence>
<comment type="caution">
    <text evidence="2">The sequence shown here is derived from an EMBL/GenBank/DDBJ whole genome shotgun (WGS) entry which is preliminary data.</text>
</comment>
<keyword evidence="1" id="KW-1133">Transmembrane helix</keyword>
<feature type="transmembrane region" description="Helical" evidence="1">
    <location>
        <begin position="84"/>
        <end position="102"/>
    </location>
</feature>
<feature type="transmembrane region" description="Helical" evidence="1">
    <location>
        <begin position="197"/>
        <end position="216"/>
    </location>
</feature>
<feature type="transmembrane region" description="Helical" evidence="1">
    <location>
        <begin position="12"/>
        <end position="37"/>
    </location>
</feature>
<organism evidence="2 4">
    <name type="scientific">Shewanella fidelis</name>
    <dbReference type="NCBI Taxonomy" id="173509"/>
    <lineage>
        <taxon>Bacteria</taxon>
        <taxon>Pseudomonadati</taxon>
        <taxon>Pseudomonadota</taxon>
        <taxon>Gammaproteobacteria</taxon>
        <taxon>Alteromonadales</taxon>
        <taxon>Shewanellaceae</taxon>
        <taxon>Shewanella</taxon>
    </lineage>
</organism>
<feature type="transmembrane region" description="Helical" evidence="1">
    <location>
        <begin position="49"/>
        <end position="72"/>
    </location>
</feature>
<dbReference type="RefSeq" id="WP_310653997.1">
    <property type="nucleotide sequence ID" value="NZ_JAPMLA010000005.1"/>
</dbReference>
<gene>
    <name evidence="2" type="ORF">OS133_03305</name>
    <name evidence="3" type="ORF">OS134_12115</name>
</gene>
<dbReference type="Proteomes" id="UP001271263">
    <property type="component" value="Unassembled WGS sequence"/>
</dbReference>
<sequence length="233" mass="26201">MITEVTNISLPFMVSVLLLFVLLSIFSAVLTLSTPLVEPISTGYRHWSIWIINCLAELSIAILALIGIKGSWKSLTTKINYPKNIVMICAIIISFCITLFYVPDGYSDWSLALMKQHKELLTQLPYELDVLISMFWFSLPKYVLLFTISIALLAKLGYARHFVYALLLSFILLQFAFKQLPIISTLAVGSTTKIGQIILLSNSFAIGLLIVMVSCFSKTQNKNFATGKFNRER</sequence>
<evidence type="ECO:0000313" key="3">
    <source>
        <dbReference type="EMBL" id="MDW4824806.1"/>
    </source>
</evidence>